<keyword evidence="2" id="KW-1185">Reference proteome</keyword>
<proteinExistence type="predicted"/>
<organism evidence="1 2">
    <name type="scientific">Paenibacillus foliorum</name>
    <dbReference type="NCBI Taxonomy" id="2654974"/>
    <lineage>
        <taxon>Bacteria</taxon>
        <taxon>Bacillati</taxon>
        <taxon>Bacillota</taxon>
        <taxon>Bacilli</taxon>
        <taxon>Bacillales</taxon>
        <taxon>Paenibacillaceae</taxon>
        <taxon>Paenibacillus</taxon>
    </lineage>
</organism>
<name>A0A972GQ74_9BACL</name>
<dbReference type="RefSeq" id="WP_171653105.1">
    <property type="nucleotide sequence ID" value="NZ_WHOD01000066.1"/>
</dbReference>
<sequence>MKLIERAKQLIPCDIVCHEISLAILFNASRLPAPAFWPESKGSYESGIIVPDLRVEDSIEAMIKSVPDDPCMIPALENLLKQNHIIAANEVMNPHLYASFSILHELGHWYHFQENYTRRGLNGQKYITDYKEIQLKLELEKIGELAKKAKKGSQEQIELLSEYHKLYRKHPFEIIADQFAIGRLKEQMK</sequence>
<dbReference type="EMBL" id="WHOD01000066">
    <property type="protein sequence ID" value="NOU94886.1"/>
    <property type="molecule type" value="Genomic_DNA"/>
</dbReference>
<comment type="caution">
    <text evidence="1">The sequence shown here is derived from an EMBL/GenBank/DDBJ whole genome shotgun (WGS) entry which is preliminary data.</text>
</comment>
<protein>
    <submittedName>
        <fullName evidence="1">Uncharacterized protein</fullName>
    </submittedName>
</protein>
<evidence type="ECO:0000313" key="1">
    <source>
        <dbReference type="EMBL" id="NOU94886.1"/>
    </source>
</evidence>
<accession>A0A972GQ74</accession>
<dbReference type="Proteomes" id="UP000641588">
    <property type="component" value="Unassembled WGS sequence"/>
</dbReference>
<dbReference type="AlphaFoldDB" id="A0A972GQ74"/>
<reference evidence="1" key="1">
    <citation type="submission" date="2019-10" db="EMBL/GenBank/DDBJ databases">
        <title>Description of Paenibacillus glebae sp. nov.</title>
        <authorList>
            <person name="Carlier A."/>
            <person name="Qi S."/>
        </authorList>
    </citation>
    <scope>NUCLEOTIDE SEQUENCE</scope>
    <source>
        <strain evidence="1">LMG 31456</strain>
    </source>
</reference>
<evidence type="ECO:0000313" key="2">
    <source>
        <dbReference type="Proteomes" id="UP000641588"/>
    </source>
</evidence>
<gene>
    <name evidence="1" type="ORF">GC093_16895</name>
</gene>